<evidence type="ECO:0000259" key="1">
    <source>
        <dbReference type="Pfam" id="PF20033"/>
    </source>
</evidence>
<accession>A0A1H6B3Y1</accession>
<dbReference type="InterPro" id="IPR045497">
    <property type="entry name" value="DUF6438"/>
</dbReference>
<dbReference type="AlphaFoldDB" id="A0A1H6B3Y1"/>
<name>A0A1H6B3Y1_9FLAO</name>
<dbReference type="OrthoDB" id="7172369at2"/>
<evidence type="ECO:0000313" key="2">
    <source>
        <dbReference type="EMBL" id="SEG55310.1"/>
    </source>
</evidence>
<protein>
    <recommendedName>
        <fullName evidence="1">DUF6438 domain-containing protein</fullName>
    </recommendedName>
</protein>
<proteinExistence type="predicted"/>
<dbReference type="RefSeq" id="WP_103914539.1">
    <property type="nucleotide sequence ID" value="NZ_FNUS01000007.1"/>
</dbReference>
<keyword evidence="3" id="KW-1185">Reference proteome</keyword>
<dbReference type="PROSITE" id="PS51257">
    <property type="entry name" value="PROKAR_LIPOPROTEIN"/>
    <property type="match status" value="1"/>
</dbReference>
<reference evidence="3" key="1">
    <citation type="submission" date="2016-10" db="EMBL/GenBank/DDBJ databases">
        <authorList>
            <person name="Varghese N."/>
            <person name="Submissions S."/>
        </authorList>
    </citation>
    <scope>NUCLEOTIDE SEQUENCE [LARGE SCALE GENOMIC DNA]</scope>
    <source>
        <strain evidence="3">DSM 21580</strain>
    </source>
</reference>
<dbReference type="Pfam" id="PF20033">
    <property type="entry name" value="DUF6438"/>
    <property type="match status" value="1"/>
</dbReference>
<gene>
    <name evidence="2" type="ORF">SAMN05421847_2694</name>
</gene>
<organism evidence="2 3">
    <name type="scientific">Halpernia humi</name>
    <dbReference type="NCBI Taxonomy" id="493375"/>
    <lineage>
        <taxon>Bacteria</taxon>
        <taxon>Pseudomonadati</taxon>
        <taxon>Bacteroidota</taxon>
        <taxon>Flavobacteriia</taxon>
        <taxon>Flavobacteriales</taxon>
        <taxon>Weeksellaceae</taxon>
        <taxon>Chryseobacterium group</taxon>
        <taxon>Halpernia</taxon>
    </lineage>
</organism>
<dbReference type="Proteomes" id="UP000236738">
    <property type="component" value="Unassembled WGS sequence"/>
</dbReference>
<dbReference type="EMBL" id="FNUS01000007">
    <property type="protein sequence ID" value="SEG55310.1"/>
    <property type="molecule type" value="Genomic_DNA"/>
</dbReference>
<feature type="domain" description="DUF6438" evidence="1">
    <location>
        <begin position="204"/>
        <end position="300"/>
    </location>
</feature>
<sequence>MLKYILLFFGLVLLSSCEKKTLNEKEILELIHLQTGFESMELGTDFNSSDNFIDSIKTFRKIIEKEHFKAIYKADFNNDGKEDYLINFHYQKKDKDNGIPVRILFNDIKTCALLLSNNDGYKLLNPGKRKVYDIFSSKIINYKNQNLIKLISFKRSLDDRNDILRSDTLMIKNNQLTEFVKPHQNHKIDKIIYTLIGGYVPTTTYNLTFKKDSVFFSTKFYKKFDGKYFTTNFKNFPQLSNDLNEIDFKNLSDHYAVNGNDLPTKKIEIFFDGGKIKTISDFGERGTLGLVNFYEKIDSLMAKQNWQPIISKID</sequence>
<evidence type="ECO:0000313" key="3">
    <source>
        <dbReference type="Proteomes" id="UP000236738"/>
    </source>
</evidence>